<dbReference type="PANTHER" id="PTHR24421">
    <property type="entry name" value="NITRATE/NITRITE SENSOR PROTEIN NARX-RELATED"/>
    <property type="match status" value="1"/>
</dbReference>
<evidence type="ECO:0000256" key="4">
    <source>
        <dbReference type="ARBA" id="ARBA00022679"/>
    </source>
</evidence>
<dbReference type="Gene3D" id="3.30.565.10">
    <property type="entry name" value="Histidine kinase-like ATPase, C-terminal domain"/>
    <property type="match status" value="1"/>
</dbReference>
<evidence type="ECO:0000313" key="12">
    <source>
        <dbReference type="Proteomes" id="UP000824037"/>
    </source>
</evidence>
<gene>
    <name evidence="11" type="ORF">H9815_08655</name>
</gene>
<dbReference type="GO" id="GO:0000155">
    <property type="term" value="F:phosphorelay sensor kinase activity"/>
    <property type="evidence" value="ECO:0007669"/>
    <property type="project" value="InterPro"/>
</dbReference>
<dbReference type="AlphaFoldDB" id="A0A9D2EEG0"/>
<dbReference type="GO" id="GO:0005524">
    <property type="term" value="F:ATP binding"/>
    <property type="evidence" value="ECO:0007669"/>
    <property type="project" value="UniProtKB-KW"/>
</dbReference>
<keyword evidence="7" id="KW-0067">ATP-binding</keyword>
<keyword evidence="6" id="KW-0418">Kinase</keyword>
<organism evidence="11 12">
    <name type="scientific">Candidatus Ruania gallistercoris</name>
    <dbReference type="NCBI Taxonomy" id="2838746"/>
    <lineage>
        <taxon>Bacteria</taxon>
        <taxon>Bacillati</taxon>
        <taxon>Actinomycetota</taxon>
        <taxon>Actinomycetes</taxon>
        <taxon>Micrococcales</taxon>
        <taxon>Ruaniaceae</taxon>
        <taxon>Ruania</taxon>
    </lineage>
</organism>
<keyword evidence="4" id="KW-0808">Transferase</keyword>
<dbReference type="SUPFAM" id="SSF55874">
    <property type="entry name" value="ATPase domain of HSP90 chaperone/DNA topoisomerase II/histidine kinase"/>
    <property type="match status" value="1"/>
</dbReference>
<name>A0A9D2EEG0_9MICO</name>
<keyword evidence="3" id="KW-0597">Phosphoprotein</keyword>
<evidence type="ECO:0000313" key="11">
    <source>
        <dbReference type="EMBL" id="HIZ35836.1"/>
    </source>
</evidence>
<dbReference type="Proteomes" id="UP000824037">
    <property type="component" value="Unassembled WGS sequence"/>
</dbReference>
<dbReference type="Gene3D" id="1.20.5.1930">
    <property type="match status" value="1"/>
</dbReference>
<protein>
    <recommendedName>
        <fullName evidence="2">histidine kinase</fullName>
        <ecNumber evidence="2">2.7.13.3</ecNumber>
    </recommendedName>
</protein>
<evidence type="ECO:0000256" key="2">
    <source>
        <dbReference type="ARBA" id="ARBA00012438"/>
    </source>
</evidence>
<keyword evidence="9" id="KW-1133">Transmembrane helix</keyword>
<evidence type="ECO:0000256" key="9">
    <source>
        <dbReference type="SAM" id="Phobius"/>
    </source>
</evidence>
<feature type="transmembrane region" description="Helical" evidence="9">
    <location>
        <begin position="44"/>
        <end position="60"/>
    </location>
</feature>
<keyword evidence="5" id="KW-0547">Nucleotide-binding</keyword>
<dbReference type="InterPro" id="IPR011712">
    <property type="entry name" value="Sig_transdc_His_kin_sub3_dim/P"/>
</dbReference>
<dbReference type="InterPro" id="IPR050482">
    <property type="entry name" value="Sensor_HK_TwoCompSys"/>
</dbReference>
<evidence type="ECO:0000259" key="10">
    <source>
        <dbReference type="Pfam" id="PF07730"/>
    </source>
</evidence>
<evidence type="ECO:0000256" key="7">
    <source>
        <dbReference type="ARBA" id="ARBA00022840"/>
    </source>
</evidence>
<keyword evidence="9" id="KW-0812">Transmembrane</keyword>
<dbReference type="EC" id="2.7.13.3" evidence="2"/>
<evidence type="ECO:0000256" key="8">
    <source>
        <dbReference type="ARBA" id="ARBA00023012"/>
    </source>
</evidence>
<dbReference type="Pfam" id="PF07730">
    <property type="entry name" value="HisKA_3"/>
    <property type="match status" value="1"/>
</dbReference>
<comment type="catalytic activity">
    <reaction evidence="1">
        <text>ATP + protein L-histidine = ADP + protein N-phospho-L-histidine.</text>
        <dbReference type="EC" id="2.7.13.3"/>
    </reaction>
</comment>
<feature type="domain" description="Signal transduction histidine kinase subgroup 3 dimerisation and phosphoacceptor" evidence="10">
    <location>
        <begin position="204"/>
        <end position="268"/>
    </location>
</feature>
<evidence type="ECO:0000256" key="5">
    <source>
        <dbReference type="ARBA" id="ARBA00022741"/>
    </source>
</evidence>
<feature type="transmembrane region" description="Helical" evidence="9">
    <location>
        <begin position="149"/>
        <end position="170"/>
    </location>
</feature>
<keyword evidence="8" id="KW-0902">Two-component regulatory system</keyword>
<accession>A0A9D2EEG0</accession>
<reference evidence="11" key="2">
    <citation type="submission" date="2021-04" db="EMBL/GenBank/DDBJ databases">
        <authorList>
            <person name="Gilroy R."/>
        </authorList>
    </citation>
    <scope>NUCLEOTIDE SEQUENCE</scope>
    <source>
        <strain evidence="11">ChiGjej4B4-7305</strain>
    </source>
</reference>
<proteinExistence type="predicted"/>
<reference evidence="11" key="1">
    <citation type="journal article" date="2021" name="PeerJ">
        <title>Extensive microbial diversity within the chicken gut microbiome revealed by metagenomics and culture.</title>
        <authorList>
            <person name="Gilroy R."/>
            <person name="Ravi A."/>
            <person name="Getino M."/>
            <person name="Pursley I."/>
            <person name="Horton D.L."/>
            <person name="Alikhan N.F."/>
            <person name="Baker D."/>
            <person name="Gharbi K."/>
            <person name="Hall N."/>
            <person name="Watson M."/>
            <person name="Adriaenssens E.M."/>
            <person name="Foster-Nyarko E."/>
            <person name="Jarju S."/>
            <person name="Secka A."/>
            <person name="Antonio M."/>
            <person name="Oren A."/>
            <person name="Chaudhuri R.R."/>
            <person name="La Ragione R."/>
            <person name="Hildebrand F."/>
            <person name="Pallen M.J."/>
        </authorList>
    </citation>
    <scope>NUCLEOTIDE SEQUENCE</scope>
    <source>
        <strain evidence="11">ChiGjej4B4-7305</strain>
    </source>
</reference>
<keyword evidence="9" id="KW-0472">Membrane</keyword>
<dbReference type="EMBL" id="DXBY01000147">
    <property type="protein sequence ID" value="HIZ35836.1"/>
    <property type="molecule type" value="Genomic_DNA"/>
</dbReference>
<dbReference type="InterPro" id="IPR036890">
    <property type="entry name" value="HATPase_C_sf"/>
</dbReference>
<evidence type="ECO:0000256" key="6">
    <source>
        <dbReference type="ARBA" id="ARBA00022777"/>
    </source>
</evidence>
<evidence type="ECO:0000256" key="1">
    <source>
        <dbReference type="ARBA" id="ARBA00000085"/>
    </source>
</evidence>
<dbReference type="CDD" id="cd16917">
    <property type="entry name" value="HATPase_UhpB-NarQ-NarX-like"/>
    <property type="match status" value="1"/>
</dbReference>
<dbReference type="GO" id="GO:0016020">
    <property type="term" value="C:membrane"/>
    <property type="evidence" value="ECO:0007669"/>
    <property type="project" value="InterPro"/>
</dbReference>
<dbReference type="PANTHER" id="PTHR24421:SF10">
    <property type="entry name" value="NITRATE_NITRITE SENSOR PROTEIN NARQ"/>
    <property type="match status" value="1"/>
</dbReference>
<feature type="transmembrane region" description="Helical" evidence="9">
    <location>
        <begin position="67"/>
        <end position="95"/>
    </location>
</feature>
<comment type="caution">
    <text evidence="11">The sequence shown here is derived from an EMBL/GenBank/DDBJ whole genome shotgun (WGS) entry which is preliminary data.</text>
</comment>
<evidence type="ECO:0000256" key="3">
    <source>
        <dbReference type="ARBA" id="ARBA00022553"/>
    </source>
</evidence>
<dbReference type="GO" id="GO:0046983">
    <property type="term" value="F:protein dimerization activity"/>
    <property type="evidence" value="ECO:0007669"/>
    <property type="project" value="InterPro"/>
</dbReference>
<sequence>MEVHRAPIRRPPIWRTALLMVLCGLASTTTLVFSELGAADDPSLSVLTFLAALLVVASLGRRHRAPLAITLIAAGVAIVLPIGTSTAVIALVSLFTRRFDRRVWWATAVVALATTVTYTRDVLAPTMESSLLKMILGPPEAPLDTAVELNWWVVPIMVALTMGTAIAAGLMRRDNRRSDLATRRARAAGRRSAKLGDELARQVERQRIAREVHDVLGHRLSLLNLHAGALEVNASNDAKLAESAALVRASAAQSMNDLRSLLTMLREDPDQDPTMRDPSLADLPTMIDETVTAGAQVSSAVMLDDADSADPALARAVYRVVQELLTNARKHAPGAPIQLRVTGGPDRDITIDSRNAYLGSGDSSGSRQGLQGIAERVELLEGRLSYGLENDGATFRVTVQLPWRS</sequence>